<reference evidence="1" key="1">
    <citation type="submission" date="2007-06" db="EMBL/GenBank/DDBJ databases">
        <authorList>
            <person name="Fulton L."/>
            <person name="Clifton S."/>
            <person name="Fulton B."/>
            <person name="Xu J."/>
            <person name="Minx P."/>
            <person name="Pepin K.H."/>
            <person name="Johnson M."/>
            <person name="Thiruvilangam P."/>
            <person name="Bhonagiri V."/>
            <person name="Nash W.E."/>
            <person name="Mardis E.R."/>
            <person name="Wilson R.K."/>
        </authorList>
    </citation>
    <scope>NUCLEOTIDE SEQUENCE [LARGE SCALE GENOMIC DNA]</scope>
    <source>
        <strain evidence="1">ATCC 8492</strain>
    </source>
</reference>
<proteinExistence type="predicted"/>
<accession>A0ABC9NBB8</accession>
<dbReference type="InterPro" id="IPR014942">
    <property type="entry name" value="AbiEii"/>
</dbReference>
<dbReference type="Pfam" id="PF08843">
    <property type="entry name" value="AbiEii"/>
    <property type="match status" value="1"/>
</dbReference>
<gene>
    <name evidence="1" type="ORF">BACUNI_02615</name>
</gene>
<dbReference type="GeneID" id="99751183"/>
<evidence type="ECO:0000313" key="2">
    <source>
        <dbReference type="Proteomes" id="UP000004110"/>
    </source>
</evidence>
<comment type="caution">
    <text evidence="1">The sequence shown here is derived from an EMBL/GenBank/DDBJ whole genome shotgun (WGS) entry which is preliminary data.</text>
</comment>
<evidence type="ECO:0000313" key="1">
    <source>
        <dbReference type="EMBL" id="EDO53994.1"/>
    </source>
</evidence>
<protein>
    <recommendedName>
        <fullName evidence="3">Nucleotidyl transferase AbiEii/AbiGii toxin family protein</fullName>
    </recommendedName>
</protein>
<dbReference type="Proteomes" id="UP000004110">
    <property type="component" value="Unassembled WGS sequence"/>
</dbReference>
<keyword evidence="2" id="KW-1185">Reference proteome</keyword>
<sequence length="217" mass="25314">MADRISRGRDFLARVFQEIVGIVCHEDGVSFDAGSIKIEPITVEKKYFGTRFYFTVHMDTIAYNMSVDIGFGDVVIPHPTTIDFPLLLPDIPSVNIQAYSLETVIAEKFHTMIDRDVLNSRMKDFFDCYQLLTKRNLNDDALYDAIEATFDNRRLAYNPDLQLFTDSFATDEARISRWKAFLRKIQWKEALDFDTVMKAIRDRLQPMAERYWIKLSK</sequence>
<dbReference type="AlphaFoldDB" id="A0ABC9NBB8"/>
<reference evidence="1" key="2">
    <citation type="submission" date="2013-11" db="EMBL/GenBank/DDBJ databases">
        <title>Draft genome sequence of Bacteroides uniformis (ATCC 8492).</title>
        <authorList>
            <person name="Sudarsanam P."/>
            <person name="Ley R."/>
            <person name="Guruge J."/>
            <person name="Turnbaugh P.J."/>
            <person name="Mahowald M."/>
            <person name="Liep D."/>
            <person name="Gordon J."/>
        </authorList>
    </citation>
    <scope>NUCLEOTIDE SEQUENCE</scope>
    <source>
        <strain evidence="1">ATCC 8492</strain>
    </source>
</reference>
<dbReference type="EMBL" id="AAYH02000044">
    <property type="protein sequence ID" value="EDO53994.1"/>
    <property type="molecule type" value="Genomic_DNA"/>
</dbReference>
<organism evidence="1 2">
    <name type="scientific">Bacteroides uniformis (strain ATCC 8492 / DSM 6597 / CCUG 4942 / CIP 103695 / JCM 5828 / KCTC 5204 / NCTC 13054 / VPI 0061)</name>
    <dbReference type="NCBI Taxonomy" id="411479"/>
    <lineage>
        <taxon>Bacteria</taxon>
        <taxon>Pseudomonadati</taxon>
        <taxon>Bacteroidota</taxon>
        <taxon>Bacteroidia</taxon>
        <taxon>Bacteroidales</taxon>
        <taxon>Bacteroidaceae</taxon>
        <taxon>Bacteroides</taxon>
    </lineage>
</organism>
<dbReference type="RefSeq" id="WP_005828823.1">
    <property type="nucleotide sequence ID" value="NZ_DS362245.1"/>
</dbReference>
<name>A0ABC9NBB8_BACUC</name>
<evidence type="ECO:0008006" key="3">
    <source>
        <dbReference type="Google" id="ProtNLM"/>
    </source>
</evidence>